<dbReference type="RefSeq" id="WP_380830686.1">
    <property type="nucleotide sequence ID" value="NZ_JBHTCG010000032.1"/>
</dbReference>
<evidence type="ECO:0000313" key="7">
    <source>
        <dbReference type="Proteomes" id="UP001596496"/>
    </source>
</evidence>
<dbReference type="SUPFAM" id="SSF52540">
    <property type="entry name" value="P-loop containing nucleoside triphosphate hydrolases"/>
    <property type="match status" value="1"/>
</dbReference>
<organism evidence="6 7">
    <name type="scientific">Sphaerisporangium rhizosphaerae</name>
    <dbReference type="NCBI Taxonomy" id="2269375"/>
    <lineage>
        <taxon>Bacteria</taxon>
        <taxon>Bacillati</taxon>
        <taxon>Actinomycetota</taxon>
        <taxon>Actinomycetes</taxon>
        <taxon>Streptosporangiales</taxon>
        <taxon>Streptosporangiaceae</taxon>
        <taxon>Sphaerisporangium</taxon>
    </lineage>
</organism>
<dbReference type="Pfam" id="PF13558">
    <property type="entry name" value="SbcC_Walker_B"/>
    <property type="match status" value="1"/>
</dbReference>
<evidence type="ECO:0000256" key="5">
    <source>
        <dbReference type="SAM" id="MobiDB-lite"/>
    </source>
</evidence>
<feature type="coiled-coil region" evidence="4">
    <location>
        <begin position="229"/>
        <end position="270"/>
    </location>
</feature>
<feature type="coiled-coil region" evidence="4">
    <location>
        <begin position="494"/>
        <end position="521"/>
    </location>
</feature>
<name>A0ABW2PBM9_9ACTN</name>
<keyword evidence="7" id="KW-1185">Reference proteome</keyword>
<evidence type="ECO:0000256" key="4">
    <source>
        <dbReference type="SAM" id="Coils"/>
    </source>
</evidence>
<feature type="region of interest" description="Disordered" evidence="5">
    <location>
        <begin position="36"/>
        <end position="94"/>
    </location>
</feature>
<feature type="compositionally biased region" description="Low complexity" evidence="5">
    <location>
        <begin position="53"/>
        <end position="71"/>
    </location>
</feature>
<protein>
    <recommendedName>
        <fullName evidence="3">Nuclease SbcCD subunit C</fullName>
    </recommendedName>
</protein>
<gene>
    <name evidence="6" type="ORF">ACFQSB_32640</name>
</gene>
<comment type="similarity">
    <text evidence="1">Belongs to the SMC family. SbcC subfamily.</text>
</comment>
<reference evidence="7" key="1">
    <citation type="journal article" date="2019" name="Int. J. Syst. Evol. Microbiol.">
        <title>The Global Catalogue of Microorganisms (GCM) 10K type strain sequencing project: providing services to taxonomists for standard genome sequencing and annotation.</title>
        <authorList>
            <consortium name="The Broad Institute Genomics Platform"/>
            <consortium name="The Broad Institute Genome Sequencing Center for Infectious Disease"/>
            <person name="Wu L."/>
            <person name="Ma J."/>
        </authorList>
    </citation>
    <scope>NUCLEOTIDE SEQUENCE [LARGE SCALE GENOMIC DNA]</scope>
    <source>
        <strain evidence="7">CECT 7649</strain>
    </source>
</reference>
<dbReference type="Gene3D" id="3.40.50.300">
    <property type="entry name" value="P-loop containing nucleotide triphosphate hydrolases"/>
    <property type="match status" value="1"/>
</dbReference>
<evidence type="ECO:0000256" key="3">
    <source>
        <dbReference type="ARBA" id="ARBA00013368"/>
    </source>
</evidence>
<keyword evidence="4" id="KW-0175">Coiled coil</keyword>
<dbReference type="EMBL" id="JBHTCG010000032">
    <property type="protein sequence ID" value="MFC7386998.1"/>
    <property type="molecule type" value="Genomic_DNA"/>
</dbReference>
<evidence type="ECO:0000313" key="6">
    <source>
        <dbReference type="EMBL" id="MFC7386998.1"/>
    </source>
</evidence>
<sequence length="915" mass="95162">VAAVRRRDDLAERLAAAAPDLLDAFAALPTALVAGCRSGDAGARPPVEQTRRTTSGASDADTGADTGLDTGADTDADTDADTGPDADAGVDLSAGGVPLGAAQAWVGPLEEVARGAISSTEFAEGAAAVEEVVRDLRDRLAALERAHRDELAGLELRRADEARFEETRAALRALDEVLAELAEREAALADARAGLPGRLEEASGRLAEAQAEAALVPAAASACEAAAVVLEQASRRDALTAELEAAEGERRRATDEAQELRDRLQQIRQARIDGMAAELARGLLPGEPCAVCGSADHPAPASPALSTPTLDDEQAAQAQSDAAQETRQAAEGRAAVLSARLQDATLRAGGRPVGAALAARDEADAELARLASIADQVPGIEARVRGLQDELDAVTGRARELDVMIAERRAGQAGLRRELDRLGELLAAARGGDDSVGARRDRVTTETALLAAAVQAAAGVAEAATACTEARAAVSRALSERAGEGAPAEGEVSAAAAEEMLREAEAALARLREAAEGEAALVEELTGVEEQLAKLGESLTRFGLEIVAERAAGRTAAADAERLAARLAEAKGEDATLAARVDRLADEAELLREAVDTARVALTESAERDAAVARAESAAADADFARLADVRAATRPAASLESMAARLRELDAERAAVTRLLADPELAAAAAAPAPDLPALTDDFERAEREHASRTSARDQAEGRHDELLALTATLEAALAEWRPAEERYRLAKRLAELAVGTSSDNRLDMRLSSFVLGERLRQVVDAANERLDHMSGGRYSLLFDVRKSAADRKRSGGGLGLRVLDGWTGADRDPVTLSGGEAFMTSLALALALADVVTAEAGGVELGTLFIDEGFGTLDDETLDGVLDILDELRDGGRAVGIVSHVGELRARVPAQLKVTKQRFGSTLATVVPS</sequence>
<evidence type="ECO:0000256" key="1">
    <source>
        <dbReference type="ARBA" id="ARBA00006930"/>
    </source>
</evidence>
<feature type="compositionally biased region" description="Acidic residues" evidence="5">
    <location>
        <begin position="72"/>
        <end position="84"/>
    </location>
</feature>
<comment type="caution">
    <text evidence="6">The sequence shown here is derived from an EMBL/GenBank/DDBJ whole genome shotgun (WGS) entry which is preliminary data.</text>
</comment>
<dbReference type="InterPro" id="IPR027417">
    <property type="entry name" value="P-loop_NTPase"/>
</dbReference>
<accession>A0ABW2PBM9</accession>
<dbReference type="PANTHER" id="PTHR32114:SF2">
    <property type="entry name" value="ABC TRANSPORTER ABCH.3"/>
    <property type="match status" value="1"/>
</dbReference>
<proteinExistence type="inferred from homology"/>
<comment type="subunit">
    <text evidence="2">Heterodimer of SbcC and SbcD.</text>
</comment>
<dbReference type="Proteomes" id="UP001596496">
    <property type="component" value="Unassembled WGS sequence"/>
</dbReference>
<feature type="region of interest" description="Disordered" evidence="5">
    <location>
        <begin position="294"/>
        <end position="330"/>
    </location>
</feature>
<feature type="coiled-coil region" evidence="4">
    <location>
        <begin position="126"/>
        <end position="184"/>
    </location>
</feature>
<dbReference type="PANTHER" id="PTHR32114">
    <property type="entry name" value="ABC TRANSPORTER ABCH.3"/>
    <property type="match status" value="1"/>
</dbReference>
<evidence type="ECO:0000256" key="2">
    <source>
        <dbReference type="ARBA" id="ARBA00011322"/>
    </source>
</evidence>
<feature type="compositionally biased region" description="Low complexity" evidence="5">
    <location>
        <begin position="298"/>
        <end position="325"/>
    </location>
</feature>
<feature type="non-terminal residue" evidence="6">
    <location>
        <position position="1"/>
    </location>
</feature>